<keyword evidence="4 8" id="KW-1003">Cell membrane</keyword>
<dbReference type="InterPro" id="IPR006043">
    <property type="entry name" value="NCS2"/>
</dbReference>
<dbReference type="GO" id="GO:0005345">
    <property type="term" value="F:purine nucleobase transmembrane transporter activity"/>
    <property type="evidence" value="ECO:0007669"/>
    <property type="project" value="TreeGrafter"/>
</dbReference>
<evidence type="ECO:0000256" key="7">
    <source>
        <dbReference type="ARBA" id="ARBA00023136"/>
    </source>
</evidence>
<dbReference type="PIRSF" id="PIRSF005353">
    <property type="entry name" value="PbuG"/>
    <property type="match status" value="1"/>
</dbReference>
<accession>A0A1S8PQM7</accession>
<evidence type="ECO:0000256" key="2">
    <source>
        <dbReference type="ARBA" id="ARBA00005697"/>
    </source>
</evidence>
<evidence type="ECO:0000256" key="8">
    <source>
        <dbReference type="PIRNR" id="PIRNR005353"/>
    </source>
</evidence>
<reference evidence="9" key="1">
    <citation type="submission" date="2020-06" db="EMBL/GenBank/DDBJ databases">
        <title>Genomic insights into acetone-butanol-ethanol (ABE) fermentation by sequencing solventogenic clostridia strains.</title>
        <authorList>
            <person name="Brown S."/>
        </authorList>
    </citation>
    <scope>NUCLEOTIDE SEQUENCE</scope>
    <source>
        <strain evidence="9">DJ123</strain>
    </source>
</reference>
<dbReference type="Proteomes" id="UP000822184">
    <property type="component" value="Unassembled WGS sequence"/>
</dbReference>
<comment type="subcellular location">
    <subcellularLocation>
        <location evidence="1 8">Cell membrane</location>
        <topology evidence="1 8">Multi-pass membrane protein</topology>
    </subcellularLocation>
</comment>
<evidence type="ECO:0000256" key="1">
    <source>
        <dbReference type="ARBA" id="ARBA00004651"/>
    </source>
</evidence>
<dbReference type="AlphaFoldDB" id="A0A1S8PQM7"/>
<proteinExistence type="inferred from homology"/>
<evidence type="ECO:0000256" key="6">
    <source>
        <dbReference type="ARBA" id="ARBA00022989"/>
    </source>
</evidence>
<dbReference type="EMBL" id="JABTDW010000001">
    <property type="protein sequence ID" value="NSB13221.1"/>
    <property type="molecule type" value="Genomic_DNA"/>
</dbReference>
<evidence type="ECO:0000256" key="4">
    <source>
        <dbReference type="ARBA" id="ARBA00022475"/>
    </source>
</evidence>
<dbReference type="InterPro" id="IPR026033">
    <property type="entry name" value="Azg-like_bact_archaea"/>
</dbReference>
<keyword evidence="6 8" id="KW-1133">Transmembrane helix</keyword>
<sequence length="446" mass="47269">MDNVLKKSVKTTEENGMLEKIFHLSKNKTTVKTEMLAGLTTFLTMAYILVVNPSILSQSGMDVSAVFTATALASFIGTVIMALIANYPFGMAPGMGLNALFTFTICLGMKFSWQTALAASLIEGFIFMALNIFKIRQVIIDSVPPTLKYAISIGIGFFITFIGLQDAKMIVANQATLVGIGNLKDPTVLLAGLGVIIISVLYYKNIKGSFIIGMFSVYVLGMIFGVAKVPTGIISMPPSVAPIFMQFDFKSAMVIGIIPAILSMLFIDVFDSIGTLIGLASKAGYLDEKGNVKNADKVLTADAIGSVVGACLGTSTPVAFVESAAGIAEGGRTGLAGLTIAGLFFLSLFFSPILTAIPGFATAPVLIVLGAVMMEPIAKVNFSDFTEGMPVFLTLILTLLTYSITDGLAFGFVSYVLIKLFTGKSKDIPVPMYFIALAFVGLFALM</sequence>
<keyword evidence="7 8" id="KW-0472">Membrane</keyword>
<comment type="caution">
    <text evidence="9">The sequence shown here is derived from an EMBL/GenBank/DDBJ whole genome shotgun (WGS) entry which is preliminary data.</text>
</comment>
<evidence type="ECO:0000313" key="10">
    <source>
        <dbReference type="Proteomes" id="UP000822184"/>
    </source>
</evidence>
<name>A0A1S8PQM7_CLOBE</name>
<dbReference type="PANTHER" id="PTHR43337:SF1">
    <property type="entry name" value="XANTHINE_URACIL PERMEASE C887.17-RELATED"/>
    <property type="match status" value="1"/>
</dbReference>
<organism evidence="9 10">
    <name type="scientific">Clostridium beijerinckii</name>
    <name type="common">Clostridium MP</name>
    <dbReference type="NCBI Taxonomy" id="1520"/>
    <lineage>
        <taxon>Bacteria</taxon>
        <taxon>Bacillati</taxon>
        <taxon>Bacillota</taxon>
        <taxon>Clostridia</taxon>
        <taxon>Eubacteriales</taxon>
        <taxon>Clostridiaceae</taxon>
        <taxon>Clostridium</taxon>
    </lineage>
</organism>
<evidence type="ECO:0000256" key="5">
    <source>
        <dbReference type="ARBA" id="ARBA00022692"/>
    </source>
</evidence>
<gene>
    <name evidence="9" type="ORF">BCD95_001480</name>
</gene>
<dbReference type="InterPro" id="IPR045018">
    <property type="entry name" value="Azg-like"/>
</dbReference>
<evidence type="ECO:0000313" key="9">
    <source>
        <dbReference type="EMBL" id="NSB13221.1"/>
    </source>
</evidence>
<keyword evidence="3 8" id="KW-0813">Transport</keyword>
<protein>
    <submittedName>
        <fullName evidence="9">AGZA family xanthine/uracil permease-like MFS transporter</fullName>
    </submittedName>
</protein>
<dbReference type="GO" id="GO:0005886">
    <property type="term" value="C:plasma membrane"/>
    <property type="evidence" value="ECO:0007669"/>
    <property type="project" value="UniProtKB-SubCell"/>
</dbReference>
<dbReference type="Pfam" id="PF00860">
    <property type="entry name" value="Xan_ur_permease"/>
    <property type="match status" value="1"/>
</dbReference>
<evidence type="ECO:0000256" key="3">
    <source>
        <dbReference type="ARBA" id="ARBA00022448"/>
    </source>
</evidence>
<keyword evidence="5 8" id="KW-0812">Transmembrane</keyword>
<dbReference type="PANTHER" id="PTHR43337">
    <property type="entry name" value="XANTHINE/URACIL PERMEASE C887.17-RELATED"/>
    <property type="match status" value="1"/>
</dbReference>
<comment type="similarity">
    <text evidence="2 8">Belongs to the nucleobase:cation symporter-2 (NCS2) (TC 2.A.40) family. Azg-like subfamily.</text>
</comment>